<feature type="region of interest" description="Disordered" evidence="1">
    <location>
        <begin position="21"/>
        <end position="69"/>
    </location>
</feature>
<dbReference type="Proteomes" id="UP000295578">
    <property type="component" value="Unassembled WGS sequence"/>
</dbReference>
<feature type="signal peptide" evidence="2">
    <location>
        <begin position="1"/>
        <end position="16"/>
    </location>
</feature>
<accession>A0A4R5BEB2</accession>
<organism evidence="3 4">
    <name type="scientific">Actinomadura darangshiensis</name>
    <dbReference type="NCBI Taxonomy" id="705336"/>
    <lineage>
        <taxon>Bacteria</taxon>
        <taxon>Bacillati</taxon>
        <taxon>Actinomycetota</taxon>
        <taxon>Actinomycetes</taxon>
        <taxon>Streptosporangiales</taxon>
        <taxon>Thermomonosporaceae</taxon>
        <taxon>Actinomadura</taxon>
    </lineage>
</organism>
<dbReference type="EMBL" id="SMKY01000071">
    <property type="protein sequence ID" value="TDD81932.1"/>
    <property type="molecule type" value="Genomic_DNA"/>
</dbReference>
<sequence>MRVRSMLAAAAVVAIAAAGCGGGGASSQKSSSPATSGRPPATGGSPTPAPIETESNPPGDIPDNTAFVPFRPSGGRYEVKVPEGWARTGLPTGASFTDKLNSVRVEVVTASTAPTVRSARDSEAPKIKATKMTVLKADSVQRKGGTAVRLVYRFDSAPDPVTGKVIRDEAERYEFFKAGHEAVLTLSGPVGADNVDPWRTVSDSFRWLP</sequence>
<dbReference type="AlphaFoldDB" id="A0A4R5BEB2"/>
<comment type="caution">
    <text evidence="3">The sequence shown here is derived from an EMBL/GenBank/DDBJ whole genome shotgun (WGS) entry which is preliminary data.</text>
</comment>
<evidence type="ECO:0000313" key="4">
    <source>
        <dbReference type="Proteomes" id="UP000295578"/>
    </source>
</evidence>
<evidence type="ECO:0008006" key="5">
    <source>
        <dbReference type="Google" id="ProtNLM"/>
    </source>
</evidence>
<name>A0A4R5BEB2_9ACTN</name>
<proteinExistence type="predicted"/>
<keyword evidence="4" id="KW-1185">Reference proteome</keyword>
<protein>
    <recommendedName>
        <fullName evidence="5">Lipoprotein</fullName>
    </recommendedName>
</protein>
<dbReference type="RefSeq" id="WP_132198505.1">
    <property type="nucleotide sequence ID" value="NZ_SMKY01000071.1"/>
</dbReference>
<gene>
    <name evidence="3" type="ORF">E1293_17645</name>
</gene>
<evidence type="ECO:0000313" key="3">
    <source>
        <dbReference type="EMBL" id="TDD81932.1"/>
    </source>
</evidence>
<dbReference type="PROSITE" id="PS51257">
    <property type="entry name" value="PROKAR_LIPOPROTEIN"/>
    <property type="match status" value="1"/>
</dbReference>
<feature type="compositionally biased region" description="Low complexity" evidence="1">
    <location>
        <begin position="26"/>
        <end position="46"/>
    </location>
</feature>
<dbReference type="OrthoDB" id="9102188at2"/>
<evidence type="ECO:0000256" key="2">
    <source>
        <dbReference type="SAM" id="SignalP"/>
    </source>
</evidence>
<keyword evidence="2" id="KW-0732">Signal</keyword>
<reference evidence="3 4" key="1">
    <citation type="submission" date="2019-03" db="EMBL/GenBank/DDBJ databases">
        <title>Draft genome sequences of novel Actinobacteria.</title>
        <authorList>
            <person name="Sahin N."/>
            <person name="Ay H."/>
            <person name="Saygin H."/>
        </authorList>
    </citation>
    <scope>NUCLEOTIDE SEQUENCE [LARGE SCALE GENOMIC DNA]</scope>
    <source>
        <strain evidence="3 4">DSM 45941</strain>
    </source>
</reference>
<feature type="chain" id="PRO_5039289071" description="Lipoprotein" evidence="2">
    <location>
        <begin position="17"/>
        <end position="209"/>
    </location>
</feature>
<evidence type="ECO:0000256" key="1">
    <source>
        <dbReference type="SAM" id="MobiDB-lite"/>
    </source>
</evidence>